<dbReference type="AlphaFoldDB" id="A0A2C9W2B2"/>
<name>A0A2C9W2B2_MANES</name>
<dbReference type="EMBL" id="CM004390">
    <property type="protein sequence ID" value="OAY52516.1"/>
    <property type="molecule type" value="Genomic_DNA"/>
</dbReference>
<feature type="region of interest" description="Disordered" evidence="1">
    <location>
        <begin position="101"/>
        <end position="122"/>
    </location>
</feature>
<keyword evidence="2" id="KW-0472">Membrane</keyword>
<keyword evidence="2" id="KW-0812">Transmembrane</keyword>
<evidence type="ECO:0000256" key="1">
    <source>
        <dbReference type="SAM" id="MobiDB-lite"/>
    </source>
</evidence>
<reference evidence="3" key="1">
    <citation type="submission" date="2016-02" db="EMBL/GenBank/DDBJ databases">
        <title>WGS assembly of Manihot esculenta.</title>
        <authorList>
            <person name="Bredeson J.V."/>
            <person name="Prochnik S.E."/>
            <person name="Lyons J.B."/>
            <person name="Schmutz J."/>
            <person name="Grimwood J."/>
            <person name="Vrebalov J."/>
            <person name="Bart R.S."/>
            <person name="Amuge T."/>
            <person name="Ferguson M.E."/>
            <person name="Green R."/>
            <person name="Putnam N."/>
            <person name="Stites J."/>
            <person name="Rounsley S."/>
            <person name="Rokhsar D.S."/>
        </authorList>
    </citation>
    <scope>NUCLEOTIDE SEQUENCE [LARGE SCALE GENOMIC DNA]</scope>
    <source>
        <tissue evidence="3">Leaf</tissue>
    </source>
</reference>
<accession>A0A2C9W2B2</accession>
<proteinExistence type="predicted"/>
<protein>
    <submittedName>
        <fullName evidence="3">Uncharacterized protein</fullName>
    </submittedName>
</protein>
<organism evidence="3">
    <name type="scientific">Manihot esculenta</name>
    <name type="common">Cassava</name>
    <name type="synonym">Jatropha manihot</name>
    <dbReference type="NCBI Taxonomy" id="3983"/>
    <lineage>
        <taxon>Eukaryota</taxon>
        <taxon>Viridiplantae</taxon>
        <taxon>Streptophyta</taxon>
        <taxon>Embryophyta</taxon>
        <taxon>Tracheophyta</taxon>
        <taxon>Spermatophyta</taxon>
        <taxon>Magnoliopsida</taxon>
        <taxon>eudicotyledons</taxon>
        <taxon>Gunneridae</taxon>
        <taxon>Pentapetalae</taxon>
        <taxon>rosids</taxon>
        <taxon>fabids</taxon>
        <taxon>Malpighiales</taxon>
        <taxon>Euphorbiaceae</taxon>
        <taxon>Crotonoideae</taxon>
        <taxon>Manihoteae</taxon>
        <taxon>Manihot</taxon>
    </lineage>
</organism>
<gene>
    <name evidence="3" type="ORF">MANES_04G090100</name>
</gene>
<evidence type="ECO:0000313" key="3">
    <source>
        <dbReference type="EMBL" id="OAY52516.1"/>
    </source>
</evidence>
<feature type="transmembrane region" description="Helical" evidence="2">
    <location>
        <begin position="71"/>
        <end position="89"/>
    </location>
</feature>
<sequence length="122" mass="13340">MPAGVSHVLNLGSCYLNFVSLVISSRSKVFLRCFIPIVDYWLLQSCSPFAQKNTVSQNLCDLFTSNFDGCLLIVFLIYYSYLVLLLMLLQNEAVLKACAEPPSSKTSTTDAAGVAEKDGVST</sequence>
<keyword evidence="2" id="KW-1133">Transmembrane helix</keyword>
<evidence type="ECO:0000256" key="2">
    <source>
        <dbReference type="SAM" id="Phobius"/>
    </source>
</evidence>